<dbReference type="AlphaFoldDB" id="A0A8X6J8T3"/>
<reference evidence="2" key="1">
    <citation type="submission" date="2020-07" db="EMBL/GenBank/DDBJ databases">
        <title>Multicomponent nature underlies the extraordinary mechanical properties of spider dragline silk.</title>
        <authorList>
            <person name="Kono N."/>
            <person name="Nakamura H."/>
            <person name="Mori M."/>
            <person name="Yoshida Y."/>
            <person name="Ohtoshi R."/>
            <person name="Malay A.D."/>
            <person name="Moran D.A.P."/>
            <person name="Tomita M."/>
            <person name="Numata K."/>
            <person name="Arakawa K."/>
        </authorList>
    </citation>
    <scope>NUCLEOTIDE SEQUENCE</scope>
</reference>
<accession>A0A8X6J8T3</accession>
<evidence type="ECO:0000256" key="1">
    <source>
        <dbReference type="SAM" id="MobiDB-lite"/>
    </source>
</evidence>
<proteinExistence type="predicted"/>
<evidence type="ECO:0000313" key="2">
    <source>
        <dbReference type="EMBL" id="GFR25320.1"/>
    </source>
</evidence>
<sequence>MHTNDDAGKKTVEARSISFDRTERVKEKKRGEKKSHVRIPSGYPILQRLPDRHEQDLRNAIRPSVPLARIRPLRGKSPRLYPVI</sequence>
<comment type="caution">
    <text evidence="2">The sequence shown here is derived from an EMBL/GenBank/DDBJ whole genome shotgun (WGS) entry which is preliminary data.</text>
</comment>
<keyword evidence="3" id="KW-1185">Reference proteome</keyword>
<evidence type="ECO:0000313" key="3">
    <source>
        <dbReference type="Proteomes" id="UP000887116"/>
    </source>
</evidence>
<dbReference type="Proteomes" id="UP000887116">
    <property type="component" value="Unassembled WGS sequence"/>
</dbReference>
<gene>
    <name evidence="2" type="ORF">TNCT_200711</name>
</gene>
<protein>
    <submittedName>
        <fullName evidence="2">Uncharacterized protein</fullName>
    </submittedName>
</protein>
<organism evidence="2 3">
    <name type="scientific">Trichonephila clavata</name>
    <name type="common">Joro spider</name>
    <name type="synonym">Nephila clavata</name>
    <dbReference type="NCBI Taxonomy" id="2740835"/>
    <lineage>
        <taxon>Eukaryota</taxon>
        <taxon>Metazoa</taxon>
        <taxon>Ecdysozoa</taxon>
        <taxon>Arthropoda</taxon>
        <taxon>Chelicerata</taxon>
        <taxon>Arachnida</taxon>
        <taxon>Araneae</taxon>
        <taxon>Araneomorphae</taxon>
        <taxon>Entelegynae</taxon>
        <taxon>Araneoidea</taxon>
        <taxon>Nephilidae</taxon>
        <taxon>Trichonephila</taxon>
    </lineage>
</organism>
<name>A0A8X6J8T3_TRICU</name>
<dbReference type="EMBL" id="BMAO01028516">
    <property type="protein sequence ID" value="GFR25320.1"/>
    <property type="molecule type" value="Genomic_DNA"/>
</dbReference>
<dbReference type="OrthoDB" id="10584442at2759"/>
<feature type="compositionally biased region" description="Basic and acidic residues" evidence="1">
    <location>
        <begin position="1"/>
        <end position="30"/>
    </location>
</feature>
<feature type="region of interest" description="Disordered" evidence="1">
    <location>
        <begin position="1"/>
        <end position="51"/>
    </location>
</feature>